<reference evidence="1 2" key="1">
    <citation type="submission" date="2015-12" db="EMBL/GenBank/DDBJ databases">
        <title>Genome sequence of Tistrella mobilis MCCC 1A02139.</title>
        <authorList>
            <person name="Lu L."/>
            <person name="Lai Q."/>
            <person name="Shao Z."/>
            <person name="Qian P."/>
        </authorList>
    </citation>
    <scope>NUCLEOTIDE SEQUENCE [LARGE SCALE GENOMIC DNA]</scope>
    <source>
        <strain evidence="1 2">MCCC 1A02139</strain>
    </source>
</reference>
<comment type="caution">
    <text evidence="1">The sequence shown here is derived from an EMBL/GenBank/DDBJ whole genome shotgun (WGS) entry which is preliminary data.</text>
</comment>
<dbReference type="OrthoDB" id="7338969at2"/>
<dbReference type="SUPFAM" id="SSF53335">
    <property type="entry name" value="S-adenosyl-L-methionine-dependent methyltransferases"/>
    <property type="match status" value="1"/>
</dbReference>
<evidence type="ECO:0000313" key="2">
    <source>
        <dbReference type="Proteomes" id="UP000075787"/>
    </source>
</evidence>
<gene>
    <name evidence="1" type="ORF">AUP44_23275</name>
</gene>
<protein>
    <recommendedName>
        <fullName evidence="3">Spermidine synthase</fullName>
    </recommendedName>
</protein>
<dbReference type="Gene3D" id="3.40.50.150">
    <property type="entry name" value="Vaccinia Virus protein VP39"/>
    <property type="match status" value="1"/>
</dbReference>
<evidence type="ECO:0000313" key="1">
    <source>
        <dbReference type="EMBL" id="KYO55523.1"/>
    </source>
</evidence>
<evidence type="ECO:0008006" key="3">
    <source>
        <dbReference type="Google" id="ProtNLM"/>
    </source>
</evidence>
<proteinExistence type="predicted"/>
<dbReference type="InterPro" id="IPR029063">
    <property type="entry name" value="SAM-dependent_MTases_sf"/>
</dbReference>
<dbReference type="Proteomes" id="UP000075787">
    <property type="component" value="Unassembled WGS sequence"/>
</dbReference>
<name>A0A162LL96_9PROT</name>
<organism evidence="1 2">
    <name type="scientific">Tistrella mobilis</name>
    <dbReference type="NCBI Taxonomy" id="171437"/>
    <lineage>
        <taxon>Bacteria</taxon>
        <taxon>Pseudomonadati</taxon>
        <taxon>Pseudomonadota</taxon>
        <taxon>Alphaproteobacteria</taxon>
        <taxon>Geminicoccales</taxon>
        <taxon>Geminicoccaceae</taxon>
        <taxon>Tistrella</taxon>
    </lineage>
</organism>
<dbReference type="EMBL" id="LPZR01000062">
    <property type="protein sequence ID" value="KYO55523.1"/>
    <property type="molecule type" value="Genomic_DNA"/>
</dbReference>
<dbReference type="RefSeq" id="WP_062762212.1">
    <property type="nucleotide sequence ID" value="NZ_CP121045.1"/>
</dbReference>
<dbReference type="GeneID" id="97240616"/>
<dbReference type="AlphaFoldDB" id="A0A162LL96"/>
<sequence>MSEMMPTVYQSDLFIPRYRPISRGRWELRVVPMNMAPGYWTMSALVENMAVLLRDRQSWMSTTPLEIESQEIGVHLARGHVLIYGMGMGWSALASALQDAVTAVTVVEFDADVIALHEELDLAAQLPEAARAKLKIVQGDAYAYVPDRPVDLLMPDIWLPMLNDGRVDEVRQMQANVQAGAIYFWGQELEIARHAVAAGHALDDDGIAAAIAGMGLPLVGPEHPGYTEKLVAAARRWLRDRWLPGSTPPW</sequence>
<accession>A0A162LL96</accession>